<dbReference type="SUPFAM" id="SSF56327">
    <property type="entry name" value="LDH C-terminal domain-like"/>
    <property type="match status" value="1"/>
</dbReference>
<evidence type="ECO:0000259" key="7">
    <source>
        <dbReference type="Pfam" id="PF02866"/>
    </source>
</evidence>
<dbReference type="PANTHER" id="PTHR43128">
    <property type="entry name" value="L-2-HYDROXYCARBOXYLATE DEHYDROGENASE (NAD(P)(+))"/>
    <property type="match status" value="1"/>
</dbReference>
<feature type="domain" description="Lactate/malate dehydrogenase N-terminal" evidence="6">
    <location>
        <begin position="3"/>
        <end position="145"/>
    </location>
</feature>
<dbReference type="InterPro" id="IPR022383">
    <property type="entry name" value="Lactate/malate_DH_C"/>
</dbReference>
<evidence type="ECO:0000313" key="8">
    <source>
        <dbReference type="EMBL" id="GAO99244.1"/>
    </source>
</evidence>
<organism evidence="8 9">
    <name type="scientific">Fructobacillus ficulneus</name>
    <dbReference type="NCBI Taxonomy" id="157463"/>
    <lineage>
        <taxon>Bacteria</taxon>
        <taxon>Bacillati</taxon>
        <taxon>Bacillota</taxon>
        <taxon>Bacilli</taxon>
        <taxon>Lactobacillales</taxon>
        <taxon>Lactobacillaceae</taxon>
        <taxon>Fructobacillus</taxon>
    </lineage>
</organism>
<dbReference type="InterPro" id="IPR001557">
    <property type="entry name" value="L-lactate/malate_DH"/>
</dbReference>
<reference evidence="8 9" key="1">
    <citation type="journal article" date="2015" name="BMC Genomics">
        <title>Comparative genomics of Fructobacillus spp. and Leuconostoc spp. reveals niche-specific evolution of Fructobacillus spp.</title>
        <authorList>
            <person name="Endo A."/>
            <person name="Tanizawa Y."/>
            <person name="Tanaka N."/>
            <person name="Maeno S."/>
            <person name="Kumar H."/>
            <person name="Shiwa Y."/>
            <person name="Okada S."/>
            <person name="Yoshikawa H."/>
            <person name="Dicks L."/>
            <person name="Nakagawa J."/>
            <person name="Arita M."/>
        </authorList>
    </citation>
    <scope>NUCLEOTIDE SEQUENCE [LARGE SCALE GENOMIC DNA]</scope>
    <source>
        <strain evidence="8 9">JCM 12225</strain>
    </source>
</reference>
<dbReference type="Proteomes" id="UP000253891">
    <property type="component" value="Unassembled WGS sequence"/>
</dbReference>
<dbReference type="OrthoDB" id="9802969at2"/>
<dbReference type="InterPro" id="IPR018177">
    <property type="entry name" value="L-lactate_DH_AS"/>
</dbReference>
<dbReference type="PIRSF" id="PIRSF000102">
    <property type="entry name" value="Lac_mal_DH"/>
    <property type="match status" value="1"/>
</dbReference>
<sequence>MRKIGIIGLGHVGSTVAHGLIVEGVADEYVFIDLNEKKVNSDALDFEDAKTNLTNSFKITVNDYSALDDADVVISALGKIELQYNNTTHDRFVELAHNVDQVKSVSAKLRATDFSGVLVVITNPCDAIAALYQAETGYPQEKVLGTGTLLDTARMHRAVGAAFDIDPRSVEGYNLGEHGNSQFTAWSTVRVMSRPIVELAEEQGVDLAAIEKDSIVGGYTVFDGKGYTAYGIATSAIRLAKTVVQDARTEMPVSHKRPEYASYLSYPAVVGREGVVAYTQLDLTEEELVKLQASADSIQSHFEAVVGKNVR</sequence>
<dbReference type="RefSeq" id="WP_061992669.1">
    <property type="nucleotide sequence ID" value="NZ_DF967986.1"/>
</dbReference>
<dbReference type="CDD" id="cd05291">
    <property type="entry name" value="HicDH_like"/>
    <property type="match status" value="1"/>
</dbReference>
<feature type="binding site" evidence="4">
    <location>
        <position position="98"/>
    </location>
    <ligand>
        <name>NAD(+)</name>
        <dbReference type="ChEBI" id="CHEBI:57540"/>
    </ligand>
</feature>
<accession>A0A0K8MH80</accession>
<feature type="binding site" evidence="4">
    <location>
        <begin position="121"/>
        <end position="123"/>
    </location>
    <ligand>
        <name>NAD(+)</name>
        <dbReference type="ChEBI" id="CHEBI:57540"/>
    </ligand>
</feature>
<keyword evidence="9" id="KW-1185">Reference proteome</keyword>
<evidence type="ECO:0000256" key="5">
    <source>
        <dbReference type="RuleBase" id="RU003369"/>
    </source>
</evidence>
<dbReference type="InterPro" id="IPR001236">
    <property type="entry name" value="Lactate/malate_DH_N"/>
</dbReference>
<dbReference type="EMBL" id="DF967986">
    <property type="protein sequence ID" value="GAO99244.1"/>
    <property type="molecule type" value="Genomic_DNA"/>
</dbReference>
<dbReference type="Gene3D" id="3.90.110.10">
    <property type="entry name" value="Lactate dehydrogenase/glycoside hydrolase, family 4, C-terminal"/>
    <property type="match status" value="1"/>
</dbReference>
<dbReference type="Pfam" id="PF00056">
    <property type="entry name" value="Ldh_1_N"/>
    <property type="match status" value="1"/>
</dbReference>
<protein>
    <submittedName>
        <fullName evidence="8">L-2-hydroxyisocaproate dehydrogenase</fullName>
    </submittedName>
</protein>
<dbReference type="InterPro" id="IPR036291">
    <property type="entry name" value="NAD(P)-bd_dom_sf"/>
</dbReference>
<gene>
    <name evidence="8" type="ORF">FFIC_090690</name>
</gene>
<evidence type="ECO:0000313" key="9">
    <source>
        <dbReference type="Proteomes" id="UP000253891"/>
    </source>
</evidence>
<feature type="binding site" evidence="4">
    <location>
        <begin position="8"/>
        <end position="13"/>
    </location>
    <ligand>
        <name>NAD(+)</name>
        <dbReference type="ChEBI" id="CHEBI:57540"/>
    </ligand>
</feature>
<dbReference type="GO" id="GO:0004459">
    <property type="term" value="F:L-lactate dehydrogenase (NAD+) activity"/>
    <property type="evidence" value="ECO:0007669"/>
    <property type="project" value="InterPro"/>
</dbReference>
<feature type="active site" description="Proton acceptor" evidence="3">
    <location>
        <position position="178"/>
    </location>
</feature>
<dbReference type="AlphaFoldDB" id="A0A0K8MH80"/>
<dbReference type="PANTHER" id="PTHR43128:SF31">
    <property type="entry name" value="L-LACTATE DEHYDROGENASE"/>
    <property type="match status" value="1"/>
</dbReference>
<name>A0A0K8MH80_9LACO</name>
<evidence type="ECO:0000256" key="2">
    <source>
        <dbReference type="ARBA" id="ARBA00023002"/>
    </source>
</evidence>
<evidence type="ECO:0000256" key="4">
    <source>
        <dbReference type="PIRSR" id="PIRSR000102-3"/>
    </source>
</evidence>
<dbReference type="Gene3D" id="3.40.50.720">
    <property type="entry name" value="NAD(P)-binding Rossmann-like Domain"/>
    <property type="match status" value="1"/>
</dbReference>
<feature type="binding site" evidence="4">
    <location>
        <position position="33"/>
    </location>
    <ligand>
        <name>NAD(+)</name>
        <dbReference type="ChEBI" id="CHEBI:57540"/>
    </ligand>
</feature>
<evidence type="ECO:0000259" key="6">
    <source>
        <dbReference type="Pfam" id="PF00056"/>
    </source>
</evidence>
<dbReference type="GO" id="GO:0006089">
    <property type="term" value="P:lactate metabolic process"/>
    <property type="evidence" value="ECO:0007669"/>
    <property type="project" value="TreeGrafter"/>
</dbReference>
<dbReference type="SUPFAM" id="SSF51735">
    <property type="entry name" value="NAD(P)-binding Rossmann-fold domains"/>
    <property type="match status" value="1"/>
</dbReference>
<feature type="domain" description="Lactate/malate dehydrogenase C-terminal" evidence="7">
    <location>
        <begin position="148"/>
        <end position="305"/>
    </location>
</feature>
<dbReference type="Pfam" id="PF02866">
    <property type="entry name" value="Ldh_1_C"/>
    <property type="match status" value="1"/>
</dbReference>
<keyword evidence="2 5" id="KW-0560">Oxidoreductase</keyword>
<evidence type="ECO:0000256" key="3">
    <source>
        <dbReference type="PIRSR" id="PIRSR000102-1"/>
    </source>
</evidence>
<proteinExistence type="inferred from homology"/>
<comment type="similarity">
    <text evidence="1">Belongs to the LDH/MDH superfamily. LDH family.</text>
</comment>
<dbReference type="PROSITE" id="PS00064">
    <property type="entry name" value="L_LDH"/>
    <property type="match status" value="1"/>
</dbReference>
<dbReference type="InterPro" id="IPR015955">
    <property type="entry name" value="Lactate_DH/Glyco_Ohase_4_C"/>
</dbReference>
<keyword evidence="4" id="KW-0520">NAD</keyword>
<evidence type="ECO:0000256" key="1">
    <source>
        <dbReference type="ARBA" id="ARBA00006054"/>
    </source>
</evidence>
<dbReference type="STRING" id="157463.GCA_001047075_00166"/>
<dbReference type="PRINTS" id="PR00086">
    <property type="entry name" value="LLDHDRGNASE"/>
</dbReference>